<accession>A0AB33T181</accession>
<feature type="coiled-coil region" evidence="1">
    <location>
        <begin position="8"/>
        <end position="35"/>
    </location>
</feature>
<dbReference type="EMBL" id="CSUW01000002">
    <property type="protein sequence ID" value="CPT12310.1"/>
    <property type="molecule type" value="Genomic_DNA"/>
</dbReference>
<reference evidence="2 3" key="1">
    <citation type="submission" date="2015-03" db="EMBL/GenBank/DDBJ databases">
        <authorList>
            <consortium name="Pathogen Informatics"/>
            <person name="Murphy D."/>
        </authorList>
    </citation>
    <scope>NUCLEOTIDE SEQUENCE [LARGE SCALE GENOMIC DNA]</scope>
    <source>
        <strain evidence="2 3">PAP036</strain>
    </source>
</reference>
<dbReference type="Proteomes" id="UP000038487">
    <property type="component" value="Unassembled WGS sequence"/>
</dbReference>
<comment type="caution">
    <text evidence="2">The sequence shown here is derived from an EMBL/GenBank/DDBJ whole genome shotgun (WGS) entry which is preliminary data.</text>
</comment>
<proteinExistence type="predicted"/>
<evidence type="ECO:0000313" key="2">
    <source>
        <dbReference type="EMBL" id="CPT12310.1"/>
    </source>
</evidence>
<protein>
    <submittedName>
        <fullName evidence="2">Uncharacterized protein</fullName>
    </submittedName>
</protein>
<evidence type="ECO:0000256" key="1">
    <source>
        <dbReference type="SAM" id="Coils"/>
    </source>
</evidence>
<keyword evidence="1" id="KW-0175">Coiled coil</keyword>
<dbReference type="RefSeq" id="WP_052537791.1">
    <property type="nucleotide sequence ID" value="NZ_CSWE01000001.1"/>
</dbReference>
<sequence>MTVTDTLNRQLNTRVKELQDEIEAWGRKAEWALQQDDTGWWYDVLQGLVKRGKRMNETGL</sequence>
<evidence type="ECO:0000313" key="3">
    <source>
        <dbReference type="Proteomes" id="UP000038487"/>
    </source>
</evidence>
<gene>
    <name evidence="2" type="ORF">ERS075527_01176</name>
</gene>
<organism evidence="2 3">
    <name type="scientific">Mycobacteroides abscessus</name>
    <dbReference type="NCBI Taxonomy" id="36809"/>
    <lineage>
        <taxon>Bacteria</taxon>
        <taxon>Bacillati</taxon>
        <taxon>Actinomycetota</taxon>
        <taxon>Actinomycetes</taxon>
        <taxon>Mycobacteriales</taxon>
        <taxon>Mycobacteriaceae</taxon>
        <taxon>Mycobacteroides</taxon>
    </lineage>
</organism>
<dbReference type="AlphaFoldDB" id="A0AB33T181"/>
<name>A0AB33T181_9MYCO</name>